<feature type="transmembrane region" description="Helical" evidence="1">
    <location>
        <begin position="119"/>
        <end position="141"/>
    </location>
</feature>
<protein>
    <submittedName>
        <fullName evidence="2">Uncharacterized protein</fullName>
    </submittedName>
</protein>
<gene>
    <name evidence="2" type="ORF">ACFSOZ_35580</name>
</gene>
<dbReference type="RefSeq" id="WP_379106008.1">
    <property type="nucleotide sequence ID" value="NZ_JBHUGZ010000030.1"/>
</dbReference>
<sequence length="151" mass="16633">MKGNSAARPEKGKLLKASRHNVSSIKANYMFGELKIAAKESSMKRLIFICSISSLLFLSVSRAFAFNFGFIRVPDWMDSYIGVLVVITCIFWLGLAATKPSGVPIKQLANVKISPLAKFFRIGLLIAFTILMVIFFAGMGLRRYAEMTGAA</sequence>
<feature type="transmembrane region" description="Helical" evidence="1">
    <location>
        <begin position="79"/>
        <end position="98"/>
    </location>
</feature>
<evidence type="ECO:0000313" key="2">
    <source>
        <dbReference type="EMBL" id="MFD1987744.1"/>
    </source>
</evidence>
<dbReference type="Proteomes" id="UP001597405">
    <property type="component" value="Unassembled WGS sequence"/>
</dbReference>
<evidence type="ECO:0000256" key="1">
    <source>
        <dbReference type="SAM" id="Phobius"/>
    </source>
</evidence>
<proteinExistence type="predicted"/>
<comment type="caution">
    <text evidence="2">The sequence shown here is derived from an EMBL/GenBank/DDBJ whole genome shotgun (WGS) entry which is preliminary data.</text>
</comment>
<keyword evidence="1" id="KW-0472">Membrane</keyword>
<name>A0ABW4ULD2_9HYPH</name>
<accession>A0ABW4ULD2</accession>
<keyword evidence="1" id="KW-1133">Transmembrane helix</keyword>
<keyword evidence="3" id="KW-1185">Reference proteome</keyword>
<reference evidence="3" key="1">
    <citation type="journal article" date="2019" name="Int. J. Syst. Evol. Microbiol.">
        <title>The Global Catalogue of Microorganisms (GCM) 10K type strain sequencing project: providing services to taxonomists for standard genome sequencing and annotation.</title>
        <authorList>
            <consortium name="The Broad Institute Genomics Platform"/>
            <consortium name="The Broad Institute Genome Sequencing Center for Infectious Disease"/>
            <person name="Wu L."/>
            <person name="Ma J."/>
        </authorList>
    </citation>
    <scope>NUCLEOTIDE SEQUENCE [LARGE SCALE GENOMIC DNA]</scope>
    <source>
        <strain evidence="3">CGMCC 1.16225</strain>
    </source>
</reference>
<keyword evidence="1" id="KW-0812">Transmembrane</keyword>
<dbReference type="EMBL" id="JBHUGZ010000030">
    <property type="protein sequence ID" value="MFD1987744.1"/>
    <property type="molecule type" value="Genomic_DNA"/>
</dbReference>
<evidence type="ECO:0000313" key="3">
    <source>
        <dbReference type="Proteomes" id="UP001597405"/>
    </source>
</evidence>
<organism evidence="2 3">
    <name type="scientific">Mesorhizobium newzealandense</name>
    <dbReference type="NCBI Taxonomy" id="1300302"/>
    <lineage>
        <taxon>Bacteria</taxon>
        <taxon>Pseudomonadati</taxon>
        <taxon>Pseudomonadota</taxon>
        <taxon>Alphaproteobacteria</taxon>
        <taxon>Hyphomicrobiales</taxon>
        <taxon>Phyllobacteriaceae</taxon>
        <taxon>Mesorhizobium</taxon>
    </lineage>
</organism>